<organism evidence="2 3">
    <name type="scientific">Pseudanabaena catenata USMAC16</name>
    <dbReference type="NCBI Taxonomy" id="1855837"/>
    <lineage>
        <taxon>Bacteria</taxon>
        <taxon>Bacillati</taxon>
        <taxon>Cyanobacteriota</taxon>
        <taxon>Cyanophyceae</taxon>
        <taxon>Pseudanabaenales</taxon>
        <taxon>Pseudanabaenaceae</taxon>
        <taxon>Pseudanabaena</taxon>
    </lineage>
</organism>
<dbReference type="InterPro" id="IPR025349">
    <property type="entry name" value="DUF4253"/>
</dbReference>
<dbReference type="AlphaFoldDB" id="A0A9X4RIQ1"/>
<comment type="caution">
    <text evidence="2">The sequence shown here is derived from an EMBL/GenBank/DDBJ whole genome shotgun (WGS) entry which is preliminary data.</text>
</comment>
<evidence type="ECO:0000259" key="1">
    <source>
        <dbReference type="Pfam" id="PF14062"/>
    </source>
</evidence>
<reference evidence="2" key="1">
    <citation type="submission" date="2019-05" db="EMBL/GenBank/DDBJ databases">
        <title>Whole genome sequencing of Pseudanabaena catenata USMAC16.</title>
        <authorList>
            <person name="Khan Z."/>
            <person name="Omar W.M."/>
            <person name="Convey P."/>
            <person name="Merican F."/>
            <person name="Najimudin N."/>
        </authorList>
    </citation>
    <scope>NUCLEOTIDE SEQUENCE</scope>
    <source>
        <strain evidence="2">USMAC16</strain>
    </source>
</reference>
<proteinExistence type="predicted"/>
<gene>
    <name evidence="2" type="ORF">FEV09_11935</name>
</gene>
<dbReference type="Pfam" id="PF14062">
    <property type="entry name" value="DUF4253"/>
    <property type="match status" value="1"/>
</dbReference>
<sequence>MDKYQVLRDTGTNAPNYDLETEDIINWLSKWDAQYGISIDNVEEDALDIFFLNLPEDLTELAIDIYKLCPDTIDQHFGCIGDLLEEMEASEQDIPENFQEFVKDIDFNDENYGFELLKRSLTLNKSVGLWWD</sequence>
<dbReference type="Proteomes" id="UP001152872">
    <property type="component" value="Unassembled WGS sequence"/>
</dbReference>
<dbReference type="RefSeq" id="WP_009627388.1">
    <property type="nucleotide sequence ID" value="NZ_VBTY01000091.1"/>
</dbReference>
<feature type="domain" description="DUF4253" evidence="1">
    <location>
        <begin position="2"/>
        <end position="132"/>
    </location>
</feature>
<evidence type="ECO:0000313" key="3">
    <source>
        <dbReference type="Proteomes" id="UP001152872"/>
    </source>
</evidence>
<accession>A0A9X4RIQ1</accession>
<name>A0A9X4RIQ1_9CYAN</name>
<evidence type="ECO:0000313" key="2">
    <source>
        <dbReference type="EMBL" id="MDG3495270.1"/>
    </source>
</evidence>
<keyword evidence="3" id="KW-1185">Reference proteome</keyword>
<dbReference type="EMBL" id="VBTY01000091">
    <property type="protein sequence ID" value="MDG3495270.1"/>
    <property type="molecule type" value="Genomic_DNA"/>
</dbReference>
<protein>
    <submittedName>
        <fullName evidence="2">DUF4253 domain-containing protein</fullName>
    </submittedName>
</protein>